<dbReference type="EMBL" id="FNGO01000017">
    <property type="protein sequence ID" value="SDM12656.1"/>
    <property type="molecule type" value="Genomic_DNA"/>
</dbReference>
<dbReference type="STRING" id="321763.SAMN04488692_11752"/>
<protein>
    <submittedName>
        <fullName evidence="1">Uncharacterized protein</fullName>
    </submittedName>
</protein>
<evidence type="ECO:0000313" key="1">
    <source>
        <dbReference type="EMBL" id="SDM12656.1"/>
    </source>
</evidence>
<dbReference type="AlphaFoldDB" id="A0A1G9QNT2"/>
<organism evidence="1 2">
    <name type="scientific">Halarsenatibacter silvermanii</name>
    <dbReference type="NCBI Taxonomy" id="321763"/>
    <lineage>
        <taxon>Bacteria</taxon>
        <taxon>Bacillati</taxon>
        <taxon>Bacillota</taxon>
        <taxon>Clostridia</taxon>
        <taxon>Halanaerobiales</taxon>
        <taxon>Halarsenatibacteraceae</taxon>
        <taxon>Halarsenatibacter</taxon>
    </lineage>
</organism>
<dbReference type="Proteomes" id="UP000199476">
    <property type="component" value="Unassembled WGS sequence"/>
</dbReference>
<name>A0A1G9QNT2_9FIRM</name>
<proteinExistence type="predicted"/>
<keyword evidence="2" id="KW-1185">Reference proteome</keyword>
<reference evidence="1 2" key="1">
    <citation type="submission" date="2016-10" db="EMBL/GenBank/DDBJ databases">
        <authorList>
            <person name="de Groot N.N."/>
        </authorList>
    </citation>
    <scope>NUCLEOTIDE SEQUENCE [LARGE SCALE GENOMIC DNA]</scope>
    <source>
        <strain evidence="1 2">SLAS-1</strain>
    </source>
</reference>
<sequence length="88" mass="10125">MSIPVGRNKAGELIRVYENSRGDYNVEVGGSKIEEVEEQEAAIDRGKIIMLRSFMPSIDEKRAKELLQSDVIVDYNFRTDRPSTYRED</sequence>
<gene>
    <name evidence="1" type="ORF">SAMN04488692_11752</name>
</gene>
<evidence type="ECO:0000313" key="2">
    <source>
        <dbReference type="Proteomes" id="UP000199476"/>
    </source>
</evidence>
<accession>A0A1G9QNT2</accession>
<dbReference type="RefSeq" id="WP_089761028.1">
    <property type="nucleotide sequence ID" value="NZ_FNGO01000017.1"/>
</dbReference>